<proteinExistence type="predicted"/>
<organism evidence="1 2">
    <name type="scientific">Dermatophilus congolensis</name>
    <dbReference type="NCBI Taxonomy" id="1863"/>
    <lineage>
        <taxon>Bacteria</taxon>
        <taxon>Bacillati</taxon>
        <taxon>Actinomycetota</taxon>
        <taxon>Actinomycetes</taxon>
        <taxon>Micrococcales</taxon>
        <taxon>Dermatophilaceae</taxon>
        <taxon>Dermatophilus</taxon>
    </lineage>
</organism>
<protein>
    <submittedName>
        <fullName evidence="1">Uncharacterized protein</fullName>
    </submittedName>
</protein>
<evidence type="ECO:0000313" key="1">
    <source>
        <dbReference type="EMBL" id="STD11415.1"/>
    </source>
</evidence>
<accession>A0AA46BP03</accession>
<sequence length="158" mass="17760">MGEVMPDRMRDEELADFVERVERGDVAGVVADLISAVPEDWGHGYNWDWKEANSERFDKFIQTVLAASGAKLSLELVTELLANYVFVLVDQPDATDRGLVMWGRYLAARVDEVTEYVTDVMVTYSKSPDASWPTADLEEIARDSAKLSKRLSQRPTAD</sequence>
<dbReference type="Proteomes" id="UP000254118">
    <property type="component" value="Unassembled WGS sequence"/>
</dbReference>
<comment type="caution">
    <text evidence="1">The sequence shown here is derived from an EMBL/GenBank/DDBJ whole genome shotgun (WGS) entry which is preliminary data.</text>
</comment>
<reference evidence="1 2" key="1">
    <citation type="submission" date="2018-06" db="EMBL/GenBank/DDBJ databases">
        <authorList>
            <consortium name="Pathogen Informatics"/>
            <person name="Doyle S."/>
        </authorList>
    </citation>
    <scope>NUCLEOTIDE SEQUENCE [LARGE SCALE GENOMIC DNA]</scope>
    <source>
        <strain evidence="1 2">NCTC7915</strain>
    </source>
</reference>
<dbReference type="AlphaFoldDB" id="A0AA46BP03"/>
<gene>
    <name evidence="1" type="ORF">NCTC7915_01584</name>
</gene>
<dbReference type="EMBL" id="UFYA01000001">
    <property type="protein sequence ID" value="STD11415.1"/>
    <property type="molecule type" value="Genomic_DNA"/>
</dbReference>
<name>A0AA46BP03_9MICO</name>
<evidence type="ECO:0000313" key="2">
    <source>
        <dbReference type="Proteomes" id="UP000254118"/>
    </source>
</evidence>